<keyword evidence="1" id="KW-0812">Transmembrane</keyword>
<keyword evidence="1" id="KW-1133">Transmembrane helix</keyword>
<gene>
    <name evidence="2" type="ORF">GDO81_006196</name>
</gene>
<dbReference type="EMBL" id="WNYA01000002">
    <property type="protein sequence ID" value="KAG8588990.1"/>
    <property type="molecule type" value="Genomic_DNA"/>
</dbReference>
<evidence type="ECO:0000256" key="1">
    <source>
        <dbReference type="SAM" id="Phobius"/>
    </source>
</evidence>
<feature type="transmembrane region" description="Helical" evidence="1">
    <location>
        <begin position="30"/>
        <end position="53"/>
    </location>
</feature>
<organism evidence="2 3">
    <name type="scientific">Engystomops pustulosus</name>
    <name type="common">Tungara frog</name>
    <name type="synonym">Physalaemus pustulosus</name>
    <dbReference type="NCBI Taxonomy" id="76066"/>
    <lineage>
        <taxon>Eukaryota</taxon>
        <taxon>Metazoa</taxon>
        <taxon>Chordata</taxon>
        <taxon>Craniata</taxon>
        <taxon>Vertebrata</taxon>
        <taxon>Euteleostomi</taxon>
        <taxon>Amphibia</taxon>
        <taxon>Batrachia</taxon>
        <taxon>Anura</taxon>
        <taxon>Neobatrachia</taxon>
        <taxon>Hyloidea</taxon>
        <taxon>Leptodactylidae</taxon>
        <taxon>Leiuperinae</taxon>
        <taxon>Engystomops</taxon>
    </lineage>
</organism>
<protein>
    <submittedName>
        <fullName evidence="2">Uncharacterized protein</fullName>
    </submittedName>
</protein>
<reference evidence="2" key="1">
    <citation type="thesis" date="2020" institute="ProQuest LLC" country="789 East Eisenhower Parkway, Ann Arbor, MI, USA">
        <title>Comparative Genomics and Chromosome Evolution.</title>
        <authorList>
            <person name="Mudd A.B."/>
        </authorList>
    </citation>
    <scope>NUCLEOTIDE SEQUENCE</scope>
    <source>
        <strain evidence="2">237g6f4</strain>
        <tissue evidence="2">Blood</tissue>
    </source>
</reference>
<proteinExistence type="predicted"/>
<dbReference type="Proteomes" id="UP000824782">
    <property type="component" value="Unassembled WGS sequence"/>
</dbReference>
<accession>A0AAV7CWC9</accession>
<name>A0AAV7CWC9_ENGPU</name>
<keyword evidence="3" id="KW-1185">Reference proteome</keyword>
<evidence type="ECO:0000313" key="2">
    <source>
        <dbReference type="EMBL" id="KAG8588990.1"/>
    </source>
</evidence>
<evidence type="ECO:0000313" key="3">
    <source>
        <dbReference type="Proteomes" id="UP000824782"/>
    </source>
</evidence>
<dbReference type="AlphaFoldDB" id="A0AAV7CWC9"/>
<comment type="caution">
    <text evidence="2">The sequence shown here is derived from an EMBL/GenBank/DDBJ whole genome shotgun (WGS) entry which is preliminary data.</text>
</comment>
<keyword evidence="1" id="KW-0472">Membrane</keyword>
<sequence length="79" mass="9422">MHLCLKCYMHTMYNISNIHQLLKLLNIKDVMNVSAFNMHIIGAFCLAFFLFYPVVLKDLSFNFLYTVIFHLHYINITYV</sequence>